<evidence type="ECO:0000313" key="2">
    <source>
        <dbReference type="EMBL" id="TFK92181.1"/>
    </source>
</evidence>
<dbReference type="STRING" id="1314778.A0A5C3PS03"/>
<gene>
    <name evidence="2" type="ORF">K466DRAFT_481113</name>
</gene>
<feature type="compositionally biased region" description="Polar residues" evidence="1">
    <location>
        <begin position="16"/>
        <end position="25"/>
    </location>
</feature>
<dbReference type="InParanoid" id="A0A5C3PS03"/>
<dbReference type="CDD" id="cd02989">
    <property type="entry name" value="Phd_like_TxnDC9"/>
    <property type="match status" value="1"/>
</dbReference>
<keyword evidence="3" id="KW-1185">Reference proteome</keyword>
<dbReference type="SUPFAM" id="SSF52833">
    <property type="entry name" value="Thioredoxin-like"/>
    <property type="match status" value="1"/>
</dbReference>
<dbReference type="Proteomes" id="UP000308197">
    <property type="component" value="Unassembled WGS sequence"/>
</dbReference>
<accession>A0A5C3PS03</accession>
<name>A0A5C3PS03_9APHY</name>
<evidence type="ECO:0000256" key="1">
    <source>
        <dbReference type="SAM" id="MobiDB-lite"/>
    </source>
</evidence>
<dbReference type="EMBL" id="ML211003">
    <property type="protein sequence ID" value="TFK92181.1"/>
    <property type="molecule type" value="Genomic_DNA"/>
</dbReference>
<proteinExistence type="predicted"/>
<sequence>MSAQDAKIASLVTRLNEPTASSSTRSDMDDDEDIFAELEAEIENASSAAFREHGLNRLKAEMDLLQQQKRVGHGQYREVTEEKEVVRLSANEPRCVVHFFHYKFKRCEIMDKHLQQLATKYFDTLFIRVFVENVPWLVERLGVKVLPCVITFVNGTSKDRIIGFEELGNSDQFETATLEWKLLNSGVVRKDDSFGPTVVYGAKPTVRHNIRGRQLQDDDDE</sequence>
<protein>
    <submittedName>
        <fullName evidence="2">Thioredoxin-like protein</fullName>
    </submittedName>
</protein>
<dbReference type="InterPro" id="IPR036249">
    <property type="entry name" value="Thioredoxin-like_sf"/>
</dbReference>
<dbReference type="AlphaFoldDB" id="A0A5C3PS03"/>
<dbReference type="Gene3D" id="3.40.30.10">
    <property type="entry name" value="Glutaredoxin"/>
    <property type="match status" value="1"/>
</dbReference>
<evidence type="ECO:0000313" key="3">
    <source>
        <dbReference type="Proteomes" id="UP000308197"/>
    </source>
</evidence>
<organism evidence="2 3">
    <name type="scientific">Polyporus arcularius HHB13444</name>
    <dbReference type="NCBI Taxonomy" id="1314778"/>
    <lineage>
        <taxon>Eukaryota</taxon>
        <taxon>Fungi</taxon>
        <taxon>Dikarya</taxon>
        <taxon>Basidiomycota</taxon>
        <taxon>Agaricomycotina</taxon>
        <taxon>Agaricomycetes</taxon>
        <taxon>Polyporales</taxon>
        <taxon>Polyporaceae</taxon>
        <taxon>Polyporus</taxon>
    </lineage>
</organism>
<dbReference type="PANTHER" id="PTHR21148">
    <property type="entry name" value="THIOREDOXIN DOMAIN-CONTAINING PROTEIN 9"/>
    <property type="match status" value="1"/>
</dbReference>
<feature type="region of interest" description="Disordered" evidence="1">
    <location>
        <begin position="1"/>
        <end position="30"/>
    </location>
</feature>
<dbReference type="FunCoup" id="A0A5C3PS03">
    <property type="interactions" value="767"/>
</dbReference>
<reference evidence="2 3" key="1">
    <citation type="journal article" date="2019" name="Nat. Ecol. Evol.">
        <title>Megaphylogeny resolves global patterns of mushroom evolution.</title>
        <authorList>
            <person name="Varga T."/>
            <person name="Krizsan K."/>
            <person name="Foldi C."/>
            <person name="Dima B."/>
            <person name="Sanchez-Garcia M."/>
            <person name="Sanchez-Ramirez S."/>
            <person name="Szollosi G.J."/>
            <person name="Szarkandi J.G."/>
            <person name="Papp V."/>
            <person name="Albert L."/>
            <person name="Andreopoulos W."/>
            <person name="Angelini C."/>
            <person name="Antonin V."/>
            <person name="Barry K.W."/>
            <person name="Bougher N.L."/>
            <person name="Buchanan P."/>
            <person name="Buyck B."/>
            <person name="Bense V."/>
            <person name="Catcheside P."/>
            <person name="Chovatia M."/>
            <person name="Cooper J."/>
            <person name="Damon W."/>
            <person name="Desjardin D."/>
            <person name="Finy P."/>
            <person name="Geml J."/>
            <person name="Haridas S."/>
            <person name="Hughes K."/>
            <person name="Justo A."/>
            <person name="Karasinski D."/>
            <person name="Kautmanova I."/>
            <person name="Kiss B."/>
            <person name="Kocsube S."/>
            <person name="Kotiranta H."/>
            <person name="LaButti K.M."/>
            <person name="Lechner B.E."/>
            <person name="Liimatainen K."/>
            <person name="Lipzen A."/>
            <person name="Lukacs Z."/>
            <person name="Mihaltcheva S."/>
            <person name="Morgado L.N."/>
            <person name="Niskanen T."/>
            <person name="Noordeloos M.E."/>
            <person name="Ohm R.A."/>
            <person name="Ortiz-Santana B."/>
            <person name="Ovrebo C."/>
            <person name="Racz N."/>
            <person name="Riley R."/>
            <person name="Savchenko A."/>
            <person name="Shiryaev A."/>
            <person name="Soop K."/>
            <person name="Spirin V."/>
            <person name="Szebenyi C."/>
            <person name="Tomsovsky M."/>
            <person name="Tulloss R.E."/>
            <person name="Uehling J."/>
            <person name="Grigoriev I.V."/>
            <person name="Vagvolgyi C."/>
            <person name="Papp T."/>
            <person name="Martin F.M."/>
            <person name="Miettinen O."/>
            <person name="Hibbett D.S."/>
            <person name="Nagy L.G."/>
        </authorList>
    </citation>
    <scope>NUCLEOTIDE SEQUENCE [LARGE SCALE GENOMIC DNA]</scope>
    <source>
        <strain evidence="2 3">HHB13444</strain>
    </source>
</reference>